<gene>
    <name evidence="5" type="ORF">ACFSKK_24410</name>
</gene>
<comment type="caution">
    <text evidence="5">The sequence shown here is derived from an EMBL/GenBank/DDBJ whole genome shotgun (WGS) entry which is preliminary data.</text>
</comment>
<evidence type="ECO:0000256" key="3">
    <source>
        <dbReference type="PROSITE-ProRule" id="PRU00335"/>
    </source>
</evidence>
<dbReference type="SUPFAM" id="SSF46689">
    <property type="entry name" value="Homeodomain-like"/>
    <property type="match status" value="1"/>
</dbReference>
<feature type="domain" description="HTH tetR-type" evidence="4">
    <location>
        <begin position="2"/>
        <end position="62"/>
    </location>
</feature>
<accession>A0ABW5C6U8</accession>
<evidence type="ECO:0000313" key="5">
    <source>
        <dbReference type="EMBL" id="MFD2216816.1"/>
    </source>
</evidence>
<dbReference type="EMBL" id="JBHUIK010000009">
    <property type="protein sequence ID" value="MFD2216816.1"/>
    <property type="molecule type" value="Genomic_DNA"/>
</dbReference>
<dbReference type="InterPro" id="IPR023772">
    <property type="entry name" value="DNA-bd_HTH_TetR-type_CS"/>
</dbReference>
<dbReference type="PROSITE" id="PS50977">
    <property type="entry name" value="HTH_TETR_2"/>
    <property type="match status" value="1"/>
</dbReference>
<feature type="DNA-binding region" description="H-T-H motif" evidence="3">
    <location>
        <begin position="25"/>
        <end position="44"/>
    </location>
</feature>
<keyword evidence="1" id="KW-0678">Repressor</keyword>
<dbReference type="Gene3D" id="1.10.357.10">
    <property type="entry name" value="Tetracycline Repressor, domain 2"/>
    <property type="match status" value="1"/>
</dbReference>
<evidence type="ECO:0000313" key="6">
    <source>
        <dbReference type="Proteomes" id="UP001597318"/>
    </source>
</evidence>
<proteinExistence type="predicted"/>
<evidence type="ECO:0000256" key="1">
    <source>
        <dbReference type="ARBA" id="ARBA00022491"/>
    </source>
</evidence>
<dbReference type="PANTHER" id="PTHR43479:SF22">
    <property type="entry name" value="TRANSCRIPTIONAL REGULATOR, TETR FAMILY"/>
    <property type="match status" value="1"/>
</dbReference>
<reference evidence="6" key="1">
    <citation type="journal article" date="2019" name="Int. J. Syst. Evol. Microbiol.">
        <title>The Global Catalogue of Microorganisms (GCM) 10K type strain sequencing project: providing services to taxonomists for standard genome sequencing and annotation.</title>
        <authorList>
            <consortium name="The Broad Institute Genomics Platform"/>
            <consortium name="The Broad Institute Genome Sequencing Center for Infectious Disease"/>
            <person name="Wu L."/>
            <person name="Ma J."/>
        </authorList>
    </citation>
    <scope>NUCLEOTIDE SEQUENCE [LARGE SCALE GENOMIC DNA]</scope>
    <source>
        <strain evidence="6">CGMCC 1.15474</strain>
    </source>
</reference>
<dbReference type="PROSITE" id="PS01081">
    <property type="entry name" value="HTH_TETR_1"/>
    <property type="match status" value="1"/>
</dbReference>
<dbReference type="InterPro" id="IPR050624">
    <property type="entry name" value="HTH-type_Tx_Regulator"/>
</dbReference>
<dbReference type="PANTHER" id="PTHR43479">
    <property type="entry name" value="ACREF/ENVCD OPERON REPRESSOR-RELATED"/>
    <property type="match status" value="1"/>
</dbReference>
<evidence type="ECO:0000256" key="2">
    <source>
        <dbReference type="ARBA" id="ARBA00023125"/>
    </source>
</evidence>
<sequence>MNERKIRVIKKAHQLFIEKGFQATSIQDILEFSNISKGTFYNYFSSKNELLIAIFSSIYKRIEEERSSLLIGKDPADLEIFIDQVKLHMEINRKNNLLKLLEEVTFIKDEELNQAIKKGQWLTIRWTYKRFIELYGKEKQPFLLDCAIMFLGILQQNMRYYSLAYESNRDYDFVVRYSVERMKSIVDEVSERQEQLFNPELVETLIGDKNNSKYSEELLIQTISDLKKIIQAVKNHEKYTELLEFIQEEITEAKHPRQHLIAISLDNIKANEQIAQTEELQTLEKFIKGT</sequence>
<evidence type="ECO:0000259" key="4">
    <source>
        <dbReference type="PROSITE" id="PS50977"/>
    </source>
</evidence>
<dbReference type="InterPro" id="IPR009057">
    <property type="entry name" value="Homeodomain-like_sf"/>
</dbReference>
<dbReference type="RefSeq" id="WP_247343241.1">
    <property type="nucleotide sequence ID" value="NZ_CP095550.1"/>
</dbReference>
<keyword evidence="2 3" id="KW-0238">DNA-binding</keyword>
<dbReference type="PRINTS" id="PR00455">
    <property type="entry name" value="HTHTETR"/>
</dbReference>
<dbReference type="InterPro" id="IPR001647">
    <property type="entry name" value="HTH_TetR"/>
</dbReference>
<name>A0ABW5C6U8_9BACI</name>
<dbReference type="Proteomes" id="UP001597318">
    <property type="component" value="Unassembled WGS sequence"/>
</dbReference>
<organism evidence="5 6">
    <name type="scientific">Metabacillus endolithicus</name>
    <dbReference type="NCBI Taxonomy" id="1535204"/>
    <lineage>
        <taxon>Bacteria</taxon>
        <taxon>Bacillati</taxon>
        <taxon>Bacillota</taxon>
        <taxon>Bacilli</taxon>
        <taxon>Bacillales</taxon>
        <taxon>Bacillaceae</taxon>
        <taxon>Metabacillus</taxon>
    </lineage>
</organism>
<protein>
    <submittedName>
        <fullName evidence="5">TetR/AcrR family transcriptional regulator</fullName>
    </submittedName>
</protein>
<keyword evidence="6" id="KW-1185">Reference proteome</keyword>
<dbReference type="Pfam" id="PF00440">
    <property type="entry name" value="TetR_N"/>
    <property type="match status" value="1"/>
</dbReference>